<sequence length="192" mass="21659">MQIHSSEVSSSTPELVSSKTKYDELFFIVHDLNSVVQKIQMDLQKNDTTQLFTSFDQFINLSTAFPLKGIQIRDNFGINQTDPVFKRYQKFLMTLIKSIYKNGEVDAAFEKISDPTIKKIFSENMNAVLPDVISSTMINDPQNKKLKMSFKSAIIKLLEGFIMANGVCTTLIDVDGTSVSDVVHVALNFLKF</sequence>
<evidence type="ECO:0000313" key="1">
    <source>
        <dbReference type="Proteomes" id="UP000887579"/>
    </source>
</evidence>
<dbReference type="WBParaSite" id="ES5_v2.g14352.t1">
    <property type="protein sequence ID" value="ES5_v2.g14352.t1"/>
    <property type="gene ID" value="ES5_v2.g14352"/>
</dbReference>
<accession>A0AC34FC70</accession>
<name>A0AC34FC70_9BILA</name>
<reference evidence="2" key="1">
    <citation type="submission" date="2022-11" db="UniProtKB">
        <authorList>
            <consortium name="WormBaseParasite"/>
        </authorList>
    </citation>
    <scope>IDENTIFICATION</scope>
</reference>
<proteinExistence type="predicted"/>
<protein>
    <submittedName>
        <fullName evidence="2">Uncharacterized protein</fullName>
    </submittedName>
</protein>
<dbReference type="Proteomes" id="UP000887579">
    <property type="component" value="Unplaced"/>
</dbReference>
<evidence type="ECO:0000313" key="2">
    <source>
        <dbReference type="WBParaSite" id="ES5_v2.g14352.t1"/>
    </source>
</evidence>
<organism evidence="1 2">
    <name type="scientific">Panagrolaimus sp. ES5</name>
    <dbReference type="NCBI Taxonomy" id="591445"/>
    <lineage>
        <taxon>Eukaryota</taxon>
        <taxon>Metazoa</taxon>
        <taxon>Ecdysozoa</taxon>
        <taxon>Nematoda</taxon>
        <taxon>Chromadorea</taxon>
        <taxon>Rhabditida</taxon>
        <taxon>Tylenchina</taxon>
        <taxon>Panagrolaimomorpha</taxon>
        <taxon>Panagrolaimoidea</taxon>
        <taxon>Panagrolaimidae</taxon>
        <taxon>Panagrolaimus</taxon>
    </lineage>
</organism>